<accession>A0ABW7UGI1</accession>
<dbReference type="CDD" id="cd07377">
    <property type="entry name" value="WHTH_GntR"/>
    <property type="match status" value="1"/>
</dbReference>
<organism evidence="6 7">
    <name type="scientific">Streptomyces litmocidini</name>
    <dbReference type="NCBI Taxonomy" id="67318"/>
    <lineage>
        <taxon>Bacteria</taxon>
        <taxon>Bacillati</taxon>
        <taxon>Actinomycetota</taxon>
        <taxon>Actinomycetes</taxon>
        <taxon>Kitasatosporales</taxon>
        <taxon>Streptomycetaceae</taxon>
        <taxon>Streptomyces</taxon>
    </lineage>
</organism>
<dbReference type="PRINTS" id="PR00035">
    <property type="entry name" value="HTHGNTR"/>
</dbReference>
<dbReference type="PROSITE" id="PS50949">
    <property type="entry name" value="HTH_GNTR"/>
    <property type="match status" value="1"/>
</dbReference>
<keyword evidence="1" id="KW-0805">Transcription regulation</keyword>
<feature type="compositionally biased region" description="Basic and acidic residues" evidence="4">
    <location>
        <begin position="258"/>
        <end position="283"/>
    </location>
</feature>
<evidence type="ECO:0000256" key="3">
    <source>
        <dbReference type="ARBA" id="ARBA00023163"/>
    </source>
</evidence>
<keyword evidence="2" id="KW-0238">DNA-binding</keyword>
<feature type="domain" description="HTH gntR-type" evidence="5">
    <location>
        <begin position="30"/>
        <end position="100"/>
    </location>
</feature>
<dbReference type="Gene3D" id="1.20.120.530">
    <property type="entry name" value="GntR ligand-binding domain-like"/>
    <property type="match status" value="1"/>
</dbReference>
<dbReference type="SUPFAM" id="SSF48008">
    <property type="entry name" value="GntR ligand-binding domain-like"/>
    <property type="match status" value="1"/>
</dbReference>
<evidence type="ECO:0000256" key="2">
    <source>
        <dbReference type="ARBA" id="ARBA00023125"/>
    </source>
</evidence>
<evidence type="ECO:0000256" key="1">
    <source>
        <dbReference type="ARBA" id="ARBA00023015"/>
    </source>
</evidence>
<dbReference type="Proteomes" id="UP001611339">
    <property type="component" value="Unassembled WGS sequence"/>
</dbReference>
<dbReference type="InterPro" id="IPR036388">
    <property type="entry name" value="WH-like_DNA-bd_sf"/>
</dbReference>
<dbReference type="PANTHER" id="PTHR43537">
    <property type="entry name" value="TRANSCRIPTIONAL REGULATOR, GNTR FAMILY"/>
    <property type="match status" value="1"/>
</dbReference>
<dbReference type="InterPro" id="IPR008920">
    <property type="entry name" value="TF_FadR/GntR_C"/>
</dbReference>
<dbReference type="Gene3D" id="1.10.10.10">
    <property type="entry name" value="Winged helix-like DNA-binding domain superfamily/Winged helix DNA-binding domain"/>
    <property type="match status" value="1"/>
</dbReference>
<feature type="region of interest" description="Disordered" evidence="4">
    <location>
        <begin position="253"/>
        <end position="283"/>
    </location>
</feature>
<evidence type="ECO:0000256" key="4">
    <source>
        <dbReference type="SAM" id="MobiDB-lite"/>
    </source>
</evidence>
<evidence type="ECO:0000259" key="5">
    <source>
        <dbReference type="PROSITE" id="PS50949"/>
    </source>
</evidence>
<comment type="caution">
    <text evidence="6">The sequence shown here is derived from an EMBL/GenBank/DDBJ whole genome shotgun (WGS) entry which is preliminary data.</text>
</comment>
<reference evidence="6 7" key="1">
    <citation type="submission" date="2024-10" db="EMBL/GenBank/DDBJ databases">
        <title>The Natural Products Discovery Center: Release of the First 8490 Sequenced Strains for Exploring Actinobacteria Biosynthetic Diversity.</title>
        <authorList>
            <person name="Kalkreuter E."/>
            <person name="Kautsar S.A."/>
            <person name="Yang D."/>
            <person name="Bader C.D."/>
            <person name="Teijaro C.N."/>
            <person name="Fluegel L."/>
            <person name="Davis C.M."/>
            <person name="Simpson J.R."/>
            <person name="Lauterbach L."/>
            <person name="Steele A.D."/>
            <person name="Gui C."/>
            <person name="Meng S."/>
            <person name="Li G."/>
            <person name="Viehrig K."/>
            <person name="Ye F."/>
            <person name="Su P."/>
            <person name="Kiefer A.F."/>
            <person name="Nichols A."/>
            <person name="Cepeda A.J."/>
            <person name="Yan W."/>
            <person name="Fan B."/>
            <person name="Jiang Y."/>
            <person name="Adhikari A."/>
            <person name="Zheng C.-J."/>
            <person name="Schuster L."/>
            <person name="Cowan T.M."/>
            <person name="Smanski M.J."/>
            <person name="Chevrette M.G."/>
            <person name="De Carvalho L.P.S."/>
            <person name="Shen B."/>
        </authorList>
    </citation>
    <scope>NUCLEOTIDE SEQUENCE [LARGE SCALE GENOMIC DNA]</scope>
    <source>
        <strain evidence="6 7">NPDC020602</strain>
    </source>
</reference>
<gene>
    <name evidence="6" type="ORF">ACH407_25385</name>
</gene>
<name>A0ABW7UGI1_9ACTN</name>
<dbReference type="RefSeq" id="WP_398711107.1">
    <property type="nucleotide sequence ID" value="NZ_JBIRUI010000012.1"/>
</dbReference>
<dbReference type="EMBL" id="JBIRUI010000012">
    <property type="protein sequence ID" value="MFI1716891.1"/>
    <property type="molecule type" value="Genomic_DNA"/>
</dbReference>
<dbReference type="SMART" id="SM00345">
    <property type="entry name" value="HTH_GNTR"/>
    <property type="match status" value="1"/>
</dbReference>
<dbReference type="InterPro" id="IPR036390">
    <property type="entry name" value="WH_DNA-bd_sf"/>
</dbReference>
<evidence type="ECO:0000313" key="6">
    <source>
        <dbReference type="EMBL" id="MFI1716891.1"/>
    </source>
</evidence>
<dbReference type="SUPFAM" id="SSF46785">
    <property type="entry name" value="Winged helix' DNA-binding domain"/>
    <property type="match status" value="1"/>
</dbReference>
<dbReference type="PANTHER" id="PTHR43537:SF24">
    <property type="entry name" value="GLUCONATE OPERON TRANSCRIPTIONAL REPRESSOR"/>
    <property type="match status" value="1"/>
</dbReference>
<keyword evidence="7" id="KW-1185">Reference proteome</keyword>
<sequence>MRPNGRPDEAGGAAGTGTTRRAVFAPVDTRARVDTVVRRIGDAIELGLLADGEQLPGETELAAQLGVSTVTLREALMALRQQGLVTTRRGRGGGSFVTLPDNPPQERLRARLADWSTEELRDLGDHWAAVSGAAALLAARRTQPGDLRPLIRTVEELAAAGDPATRSRLYGRFHVELAAAAQSARLTREEIALQTDLGALLCLVLDDPVHLGNVSDRHRAVISAVQDEADERARTLAETCVRESVERLVALRLGVPDRATEPRPEEDTHGQEHRARGPREGRR</sequence>
<dbReference type="Pfam" id="PF00392">
    <property type="entry name" value="GntR"/>
    <property type="match status" value="1"/>
</dbReference>
<dbReference type="InterPro" id="IPR000524">
    <property type="entry name" value="Tscrpt_reg_HTH_GntR"/>
</dbReference>
<evidence type="ECO:0000313" key="7">
    <source>
        <dbReference type="Proteomes" id="UP001611339"/>
    </source>
</evidence>
<protein>
    <submittedName>
        <fullName evidence="6">FadR/GntR family transcriptional regulator</fullName>
    </submittedName>
</protein>
<keyword evidence="3" id="KW-0804">Transcription</keyword>
<feature type="region of interest" description="Disordered" evidence="4">
    <location>
        <begin position="1"/>
        <end position="21"/>
    </location>
</feature>
<dbReference type="Pfam" id="PF07729">
    <property type="entry name" value="FCD"/>
    <property type="match status" value="1"/>
</dbReference>
<proteinExistence type="predicted"/>
<dbReference type="SMART" id="SM00895">
    <property type="entry name" value="FCD"/>
    <property type="match status" value="1"/>
</dbReference>
<dbReference type="InterPro" id="IPR011711">
    <property type="entry name" value="GntR_C"/>
</dbReference>